<evidence type="ECO:0000313" key="5">
    <source>
        <dbReference type="Proteomes" id="UP000011087"/>
    </source>
</evidence>
<dbReference type="AlphaFoldDB" id="L1ILA3"/>
<evidence type="ECO:0000256" key="2">
    <source>
        <dbReference type="SAM" id="SignalP"/>
    </source>
</evidence>
<proteinExistence type="predicted"/>
<dbReference type="KEGG" id="gtt:GUITHDRAFT_117104"/>
<dbReference type="GeneID" id="17293459"/>
<feature type="chain" id="PRO_5008770158" evidence="2">
    <location>
        <begin position="20"/>
        <end position="80"/>
    </location>
</feature>
<evidence type="ECO:0000313" key="4">
    <source>
        <dbReference type="EnsemblProtists" id="EKX36679"/>
    </source>
</evidence>
<keyword evidence="5" id="KW-1185">Reference proteome</keyword>
<reference evidence="3 5" key="1">
    <citation type="journal article" date="2012" name="Nature">
        <title>Algal genomes reveal evolutionary mosaicism and the fate of nucleomorphs.</title>
        <authorList>
            <consortium name="DOE Joint Genome Institute"/>
            <person name="Curtis B.A."/>
            <person name="Tanifuji G."/>
            <person name="Burki F."/>
            <person name="Gruber A."/>
            <person name="Irimia M."/>
            <person name="Maruyama S."/>
            <person name="Arias M.C."/>
            <person name="Ball S.G."/>
            <person name="Gile G.H."/>
            <person name="Hirakawa Y."/>
            <person name="Hopkins J.F."/>
            <person name="Kuo A."/>
            <person name="Rensing S.A."/>
            <person name="Schmutz J."/>
            <person name="Symeonidi A."/>
            <person name="Elias M."/>
            <person name="Eveleigh R.J."/>
            <person name="Herman E.K."/>
            <person name="Klute M.J."/>
            <person name="Nakayama T."/>
            <person name="Obornik M."/>
            <person name="Reyes-Prieto A."/>
            <person name="Armbrust E.V."/>
            <person name="Aves S.J."/>
            <person name="Beiko R.G."/>
            <person name="Coutinho P."/>
            <person name="Dacks J.B."/>
            <person name="Durnford D.G."/>
            <person name="Fast N.M."/>
            <person name="Green B.R."/>
            <person name="Grisdale C.J."/>
            <person name="Hempel F."/>
            <person name="Henrissat B."/>
            <person name="Hoppner M.P."/>
            <person name="Ishida K."/>
            <person name="Kim E."/>
            <person name="Koreny L."/>
            <person name="Kroth P.G."/>
            <person name="Liu Y."/>
            <person name="Malik S.B."/>
            <person name="Maier U.G."/>
            <person name="McRose D."/>
            <person name="Mock T."/>
            <person name="Neilson J.A."/>
            <person name="Onodera N.T."/>
            <person name="Poole A.M."/>
            <person name="Pritham E.J."/>
            <person name="Richards T.A."/>
            <person name="Rocap G."/>
            <person name="Roy S.W."/>
            <person name="Sarai C."/>
            <person name="Schaack S."/>
            <person name="Shirato S."/>
            <person name="Slamovits C.H."/>
            <person name="Spencer D.F."/>
            <person name="Suzuki S."/>
            <person name="Worden A.Z."/>
            <person name="Zauner S."/>
            <person name="Barry K."/>
            <person name="Bell C."/>
            <person name="Bharti A.K."/>
            <person name="Crow J.A."/>
            <person name="Grimwood J."/>
            <person name="Kramer R."/>
            <person name="Lindquist E."/>
            <person name="Lucas S."/>
            <person name="Salamov A."/>
            <person name="McFadden G.I."/>
            <person name="Lane C.E."/>
            <person name="Keeling P.J."/>
            <person name="Gray M.W."/>
            <person name="Grigoriev I.V."/>
            <person name="Archibald J.M."/>
        </authorList>
    </citation>
    <scope>NUCLEOTIDE SEQUENCE</scope>
    <source>
        <strain evidence="3 5">CCMP2712</strain>
    </source>
</reference>
<dbReference type="RefSeq" id="XP_005823659.1">
    <property type="nucleotide sequence ID" value="XM_005823602.1"/>
</dbReference>
<protein>
    <submittedName>
        <fullName evidence="3 4">Uncharacterized protein</fullName>
    </submittedName>
</protein>
<dbReference type="EMBL" id="JH993069">
    <property type="protein sequence ID" value="EKX36679.1"/>
    <property type="molecule type" value="Genomic_DNA"/>
</dbReference>
<name>L1ILA3_GUITC</name>
<sequence length="80" mass="8818">MAEVLLVLGAVHIGALVVAVNAPGADFKWEFPKEEQRVEEEVVREEPTQNRSYFAQTMPVGVQDEPKSVPPSTSMPKIIV</sequence>
<reference evidence="4" key="3">
    <citation type="submission" date="2016-03" db="UniProtKB">
        <authorList>
            <consortium name="EnsemblProtists"/>
        </authorList>
    </citation>
    <scope>IDENTIFICATION</scope>
</reference>
<keyword evidence="2" id="KW-0732">Signal</keyword>
<organism evidence="3">
    <name type="scientific">Guillardia theta (strain CCMP2712)</name>
    <name type="common">Cryptophyte</name>
    <dbReference type="NCBI Taxonomy" id="905079"/>
    <lineage>
        <taxon>Eukaryota</taxon>
        <taxon>Cryptophyceae</taxon>
        <taxon>Pyrenomonadales</taxon>
        <taxon>Geminigeraceae</taxon>
        <taxon>Guillardia</taxon>
    </lineage>
</organism>
<reference evidence="5" key="2">
    <citation type="submission" date="2012-11" db="EMBL/GenBank/DDBJ databases">
        <authorList>
            <person name="Kuo A."/>
            <person name="Curtis B.A."/>
            <person name="Tanifuji G."/>
            <person name="Burki F."/>
            <person name="Gruber A."/>
            <person name="Irimia M."/>
            <person name="Maruyama S."/>
            <person name="Arias M.C."/>
            <person name="Ball S.G."/>
            <person name="Gile G.H."/>
            <person name="Hirakawa Y."/>
            <person name="Hopkins J.F."/>
            <person name="Rensing S.A."/>
            <person name="Schmutz J."/>
            <person name="Symeonidi A."/>
            <person name="Elias M."/>
            <person name="Eveleigh R.J."/>
            <person name="Herman E.K."/>
            <person name="Klute M.J."/>
            <person name="Nakayama T."/>
            <person name="Obornik M."/>
            <person name="Reyes-Prieto A."/>
            <person name="Armbrust E.V."/>
            <person name="Aves S.J."/>
            <person name="Beiko R.G."/>
            <person name="Coutinho P."/>
            <person name="Dacks J.B."/>
            <person name="Durnford D.G."/>
            <person name="Fast N.M."/>
            <person name="Green B.R."/>
            <person name="Grisdale C."/>
            <person name="Hempe F."/>
            <person name="Henrissat B."/>
            <person name="Hoppner M.P."/>
            <person name="Ishida K.-I."/>
            <person name="Kim E."/>
            <person name="Koreny L."/>
            <person name="Kroth P.G."/>
            <person name="Liu Y."/>
            <person name="Malik S.-B."/>
            <person name="Maier U.G."/>
            <person name="McRose D."/>
            <person name="Mock T."/>
            <person name="Neilson J.A."/>
            <person name="Onodera N.T."/>
            <person name="Poole A.M."/>
            <person name="Pritham E.J."/>
            <person name="Richards T.A."/>
            <person name="Rocap G."/>
            <person name="Roy S.W."/>
            <person name="Sarai C."/>
            <person name="Schaack S."/>
            <person name="Shirato S."/>
            <person name="Slamovits C.H."/>
            <person name="Spencer D.F."/>
            <person name="Suzuki S."/>
            <person name="Worden A.Z."/>
            <person name="Zauner S."/>
            <person name="Barry K."/>
            <person name="Bell C."/>
            <person name="Bharti A.K."/>
            <person name="Crow J.A."/>
            <person name="Grimwood J."/>
            <person name="Kramer R."/>
            <person name="Lindquist E."/>
            <person name="Lucas S."/>
            <person name="Salamov A."/>
            <person name="McFadden G.I."/>
            <person name="Lane C.E."/>
            <person name="Keeling P.J."/>
            <person name="Gray M.W."/>
            <person name="Grigoriev I.V."/>
            <person name="Archibald J.M."/>
        </authorList>
    </citation>
    <scope>NUCLEOTIDE SEQUENCE</scope>
    <source>
        <strain evidence="5">CCMP2712</strain>
    </source>
</reference>
<feature type="region of interest" description="Disordered" evidence="1">
    <location>
        <begin position="56"/>
        <end position="80"/>
    </location>
</feature>
<dbReference type="PaxDb" id="55529-EKX36679"/>
<dbReference type="HOGENOM" id="CLU_2594858_0_0_1"/>
<feature type="signal peptide" evidence="2">
    <location>
        <begin position="1"/>
        <end position="19"/>
    </location>
</feature>
<dbReference type="EnsemblProtists" id="EKX36679">
    <property type="protein sequence ID" value="EKX36679"/>
    <property type="gene ID" value="GUITHDRAFT_117104"/>
</dbReference>
<evidence type="ECO:0000256" key="1">
    <source>
        <dbReference type="SAM" id="MobiDB-lite"/>
    </source>
</evidence>
<dbReference type="Proteomes" id="UP000011087">
    <property type="component" value="Unassembled WGS sequence"/>
</dbReference>
<evidence type="ECO:0000313" key="3">
    <source>
        <dbReference type="EMBL" id="EKX36679.1"/>
    </source>
</evidence>
<gene>
    <name evidence="3" type="ORF">GUITHDRAFT_117104</name>
</gene>
<feature type="compositionally biased region" description="Polar residues" evidence="1">
    <location>
        <begin position="70"/>
        <end position="80"/>
    </location>
</feature>
<accession>L1ILA3</accession>